<evidence type="ECO:0000256" key="3">
    <source>
        <dbReference type="ARBA" id="ARBA00023163"/>
    </source>
</evidence>
<feature type="compositionally biased region" description="Basic residues" evidence="5">
    <location>
        <begin position="44"/>
        <end position="58"/>
    </location>
</feature>
<accession>A0A8J5HXJ5</accession>
<evidence type="ECO:0008006" key="8">
    <source>
        <dbReference type="Google" id="ProtNLM"/>
    </source>
</evidence>
<gene>
    <name evidence="6" type="ORF">ZIOFF_000564</name>
</gene>
<dbReference type="GO" id="GO:0042797">
    <property type="term" value="P:tRNA transcription by RNA polymerase III"/>
    <property type="evidence" value="ECO:0007669"/>
    <property type="project" value="TreeGrafter"/>
</dbReference>
<comment type="subcellular location">
    <subcellularLocation>
        <location evidence="1">Nucleus</location>
    </subcellularLocation>
</comment>
<dbReference type="Proteomes" id="UP000734854">
    <property type="component" value="Unassembled WGS sequence"/>
</dbReference>
<sequence>MQSRAMAGGGGQDESRPATEENISNYIGYQMKEEQNDASNVPTRKMKFTPKIPPRRAPKAVAVKVEKTENKDDTVDKELLSKLNRAKASDGFVKRTPKIDKKDGPSEVAFGHGSSTVRSFPKGSLAGDPNSASLVPKEYAEPWDYTNSYYPTSLPLRRPYSGNPEILDKEEFGQAASMACDQAQSNPALELDLMRKKEDTQMLLFQLPVNLPLVQQSSAGTKVEDAASKGDRASRNGAKLELPTGRMGKIMVYKSGKVKMQLGDVLYDISPGQKLTFSQEVVAINTKEKHCCALGELDKRAVVTPDVDSLFHSLDDLDLH</sequence>
<name>A0A8J5HXJ5_ZINOF</name>
<feature type="region of interest" description="Disordered" evidence="5">
    <location>
        <begin position="94"/>
        <end position="115"/>
    </location>
</feature>
<evidence type="ECO:0000313" key="6">
    <source>
        <dbReference type="EMBL" id="KAG6535542.1"/>
    </source>
</evidence>
<evidence type="ECO:0000256" key="4">
    <source>
        <dbReference type="ARBA" id="ARBA00023242"/>
    </source>
</evidence>
<comment type="caution">
    <text evidence="6">The sequence shown here is derived from an EMBL/GenBank/DDBJ whole genome shotgun (WGS) entry which is preliminary data.</text>
</comment>
<dbReference type="Pfam" id="PF05132">
    <property type="entry name" value="RNA_pol_Rpc4"/>
    <property type="match status" value="1"/>
</dbReference>
<dbReference type="PANTHER" id="PTHR13408:SF0">
    <property type="entry name" value="DNA-DIRECTED RNA POLYMERASE III SUBUNIT RPC4"/>
    <property type="match status" value="1"/>
</dbReference>
<keyword evidence="2" id="KW-0240">DNA-directed RNA polymerase</keyword>
<reference evidence="6 7" key="1">
    <citation type="submission" date="2020-08" db="EMBL/GenBank/DDBJ databases">
        <title>Plant Genome Project.</title>
        <authorList>
            <person name="Zhang R.-G."/>
        </authorList>
    </citation>
    <scope>NUCLEOTIDE SEQUENCE [LARGE SCALE GENOMIC DNA]</scope>
    <source>
        <tissue evidence="6">Rhizome</tissue>
    </source>
</reference>
<evidence type="ECO:0000313" key="7">
    <source>
        <dbReference type="Proteomes" id="UP000734854"/>
    </source>
</evidence>
<keyword evidence="4" id="KW-0539">Nucleus</keyword>
<dbReference type="GO" id="GO:0005666">
    <property type="term" value="C:RNA polymerase III complex"/>
    <property type="evidence" value="ECO:0007669"/>
    <property type="project" value="InterPro"/>
</dbReference>
<dbReference type="AlphaFoldDB" id="A0A8J5HXJ5"/>
<evidence type="ECO:0000256" key="1">
    <source>
        <dbReference type="ARBA" id="ARBA00004123"/>
    </source>
</evidence>
<protein>
    <recommendedName>
        <fullName evidence="8">RNA polymerase III RPC4</fullName>
    </recommendedName>
</protein>
<evidence type="ECO:0000256" key="5">
    <source>
        <dbReference type="SAM" id="MobiDB-lite"/>
    </source>
</evidence>
<dbReference type="InterPro" id="IPR007811">
    <property type="entry name" value="RPC4"/>
</dbReference>
<evidence type="ECO:0000256" key="2">
    <source>
        <dbReference type="ARBA" id="ARBA00022478"/>
    </source>
</evidence>
<proteinExistence type="predicted"/>
<keyword evidence="7" id="KW-1185">Reference proteome</keyword>
<dbReference type="PANTHER" id="PTHR13408">
    <property type="entry name" value="DNA-DIRECTED RNA POLYMERASE III"/>
    <property type="match status" value="1"/>
</dbReference>
<dbReference type="EMBL" id="JACMSC010000001">
    <property type="protein sequence ID" value="KAG6535542.1"/>
    <property type="molecule type" value="Genomic_DNA"/>
</dbReference>
<dbReference type="GO" id="GO:0003677">
    <property type="term" value="F:DNA binding"/>
    <property type="evidence" value="ECO:0007669"/>
    <property type="project" value="InterPro"/>
</dbReference>
<feature type="region of interest" description="Disordered" evidence="5">
    <location>
        <begin position="1"/>
        <end position="72"/>
    </location>
</feature>
<keyword evidence="3" id="KW-0804">Transcription</keyword>
<organism evidence="6 7">
    <name type="scientific">Zingiber officinale</name>
    <name type="common">Ginger</name>
    <name type="synonym">Amomum zingiber</name>
    <dbReference type="NCBI Taxonomy" id="94328"/>
    <lineage>
        <taxon>Eukaryota</taxon>
        <taxon>Viridiplantae</taxon>
        <taxon>Streptophyta</taxon>
        <taxon>Embryophyta</taxon>
        <taxon>Tracheophyta</taxon>
        <taxon>Spermatophyta</taxon>
        <taxon>Magnoliopsida</taxon>
        <taxon>Liliopsida</taxon>
        <taxon>Zingiberales</taxon>
        <taxon>Zingiberaceae</taxon>
        <taxon>Zingiber</taxon>
    </lineage>
</organism>